<dbReference type="GO" id="GO:0051301">
    <property type="term" value="P:cell division"/>
    <property type="evidence" value="ECO:0007669"/>
    <property type="project" value="UniProtKB-KW"/>
</dbReference>
<dbReference type="InterPro" id="IPR004276">
    <property type="entry name" value="GlycoTrans_28_N"/>
</dbReference>
<evidence type="ECO:0000256" key="7">
    <source>
        <dbReference type="ARBA" id="ARBA00023136"/>
    </source>
</evidence>
<dbReference type="OrthoDB" id="9808936at2"/>
<evidence type="ECO:0000256" key="6">
    <source>
        <dbReference type="ARBA" id="ARBA00022984"/>
    </source>
</evidence>
<dbReference type="GO" id="GO:0005975">
    <property type="term" value="P:carbohydrate metabolic process"/>
    <property type="evidence" value="ECO:0007669"/>
    <property type="project" value="InterPro"/>
</dbReference>
<keyword evidence="6 10" id="KW-0573">Peptidoglycan synthesis</keyword>
<comment type="subcellular location">
    <subcellularLocation>
        <location evidence="10">Cell membrane</location>
        <topology evidence="10">Peripheral membrane protein</topology>
        <orientation evidence="10">Cytoplasmic side</orientation>
    </subcellularLocation>
</comment>
<proteinExistence type="inferred from homology"/>
<gene>
    <name evidence="10" type="primary">murG</name>
    <name evidence="13" type="ORF">ESZ91_07305</name>
</gene>
<dbReference type="PANTHER" id="PTHR21015">
    <property type="entry name" value="UDP-N-ACETYLGLUCOSAMINE--N-ACETYLMURAMYL-(PENTAPEPTIDE) PYROPHOSPHORYL-UNDECAPRENOL N-ACETYLGLUCOSAMINE TRANSFERASE 1"/>
    <property type="match status" value="1"/>
</dbReference>
<dbReference type="GO" id="GO:0051991">
    <property type="term" value="F:UDP-N-acetyl-D-glucosamine:N-acetylmuramoyl-L-alanyl-D-glutamyl-meso-2,6-diaminopimelyl-D-alanyl-D-alanine-diphosphoundecaprenol 4-beta-N-acetylglucosaminlytransferase activity"/>
    <property type="evidence" value="ECO:0007669"/>
    <property type="project" value="RHEA"/>
</dbReference>
<dbReference type="EMBL" id="SDOZ01000002">
    <property type="protein sequence ID" value="RXZ62192.1"/>
    <property type="molecule type" value="Genomic_DNA"/>
</dbReference>
<dbReference type="SUPFAM" id="SSF53756">
    <property type="entry name" value="UDP-Glycosyltransferase/glycogen phosphorylase"/>
    <property type="match status" value="1"/>
</dbReference>
<evidence type="ECO:0000256" key="4">
    <source>
        <dbReference type="ARBA" id="ARBA00022679"/>
    </source>
</evidence>
<dbReference type="AlphaFoldDB" id="A0A4Q2KFM1"/>
<feature type="binding site" evidence="10">
    <location>
        <position position="160"/>
    </location>
    <ligand>
        <name>UDP-N-acetyl-alpha-D-glucosamine</name>
        <dbReference type="ChEBI" id="CHEBI:57705"/>
    </ligand>
</feature>
<feature type="domain" description="Glycosyl transferase family 28 C-terminal" evidence="12">
    <location>
        <begin position="183"/>
        <end position="316"/>
    </location>
</feature>
<evidence type="ECO:0000256" key="2">
    <source>
        <dbReference type="ARBA" id="ARBA00022618"/>
    </source>
</evidence>
<dbReference type="GO" id="GO:0005886">
    <property type="term" value="C:plasma membrane"/>
    <property type="evidence" value="ECO:0007669"/>
    <property type="project" value="UniProtKB-SubCell"/>
</dbReference>
<keyword evidence="3 10" id="KW-0328">Glycosyltransferase</keyword>
<keyword evidence="9 10" id="KW-0961">Cell wall biogenesis/degradation</keyword>
<name>A0A4Q2KFM1_9FIRM</name>
<protein>
    <recommendedName>
        <fullName evidence="10">UDP-N-acetylglucosamine--N-acetylmuramyl-(pentapeptide) pyrophosphoryl-undecaprenol N-acetylglucosamine transferase</fullName>
        <ecNumber evidence="10">2.4.1.227</ecNumber>
    </recommendedName>
    <alternativeName>
        <fullName evidence="10">Undecaprenyl-PP-MurNAc-pentapeptide-UDPGlcNAc GlcNAc transferase</fullName>
    </alternativeName>
</protein>
<dbReference type="RefSeq" id="WP_129225651.1">
    <property type="nucleotide sequence ID" value="NZ_SDOZ01000002.1"/>
</dbReference>
<keyword evidence="14" id="KW-1185">Reference proteome</keyword>
<comment type="function">
    <text evidence="10">Cell wall formation. Catalyzes the transfer of a GlcNAc subunit on undecaprenyl-pyrophosphoryl-MurNAc-pentapeptide (lipid intermediate I) to form undecaprenyl-pyrophosphoryl-MurNAc-(pentapeptide)GlcNAc (lipid intermediate II).</text>
</comment>
<evidence type="ECO:0000256" key="10">
    <source>
        <dbReference type="HAMAP-Rule" id="MF_00033"/>
    </source>
</evidence>
<evidence type="ECO:0000256" key="5">
    <source>
        <dbReference type="ARBA" id="ARBA00022960"/>
    </source>
</evidence>
<sequence length="347" mass="37415">MKKLLMTGGGSAGHVMPNMALLPALKERFDVSYMGTDGIEKDIVRRSNIPFYEIECPKLVRGSVLKNLSLPLRLFKSVKLARRGLLVIQPDVVFSKGGYVSLPVAIAAKKLKIPVLSHESDLKPGLANKLISRYSSVVLTSFPETADQILKGKYAGSPVRGELFGADRKAALAAYGFDGTRPVLLIFGGGSGSAALNAAVRENLFTLSQKYDILHVCGKGNLVQSNVKNYVQKEFENDMGAAYAAADLVISRAGSNTLFEILALKKRALVVPLANKRSRGDQIENAAYFESRGLLHVLPERGLAEKDALTDAISAAFADGSLTENLRGASFTAGNEAIRREIEKCCK</sequence>
<organism evidence="13 14">
    <name type="scientific">Candidatus Borkfalkia ceftriaxoniphila</name>
    <dbReference type="NCBI Taxonomy" id="2508949"/>
    <lineage>
        <taxon>Bacteria</taxon>
        <taxon>Bacillati</taxon>
        <taxon>Bacillota</taxon>
        <taxon>Clostridia</taxon>
        <taxon>Christensenellales</taxon>
        <taxon>Christensenellaceae</taxon>
        <taxon>Candidatus Borkfalkia</taxon>
    </lineage>
</organism>
<keyword evidence="1 10" id="KW-1003">Cell membrane</keyword>
<dbReference type="Proteomes" id="UP000291269">
    <property type="component" value="Unassembled WGS sequence"/>
</dbReference>
<evidence type="ECO:0000313" key="14">
    <source>
        <dbReference type="Proteomes" id="UP000291269"/>
    </source>
</evidence>
<reference evidence="13 14" key="1">
    <citation type="journal article" date="2019" name="Gut">
        <title>Antibiotics-induced monodominance of a novel gut bacterial order.</title>
        <authorList>
            <person name="Hildebrand F."/>
            <person name="Moitinho-Silva L."/>
            <person name="Blasche S."/>
            <person name="Jahn M.T."/>
            <person name="Gossmann T.I."/>
            <person name="Heuerta-Cepas J."/>
            <person name="Hercog R."/>
            <person name="Luetge M."/>
            <person name="Bahram M."/>
            <person name="Pryszlak A."/>
            <person name="Alves R.J."/>
            <person name="Waszak S.M."/>
            <person name="Zhu A."/>
            <person name="Ye L."/>
            <person name="Costea P.I."/>
            <person name="Aalvink S."/>
            <person name="Belzer C."/>
            <person name="Forslund S.K."/>
            <person name="Sunagawa S."/>
            <person name="Hentschel U."/>
            <person name="Merten C."/>
            <person name="Patil K.R."/>
            <person name="Benes V."/>
            <person name="Bork P."/>
        </authorList>
    </citation>
    <scope>NUCLEOTIDE SEQUENCE [LARGE SCALE GENOMIC DNA]</scope>
    <source>
        <strain evidence="13 14">HDS1380</strain>
    </source>
</reference>
<evidence type="ECO:0000256" key="3">
    <source>
        <dbReference type="ARBA" id="ARBA00022676"/>
    </source>
</evidence>
<dbReference type="Pfam" id="PF03033">
    <property type="entry name" value="Glyco_transf_28"/>
    <property type="match status" value="1"/>
</dbReference>
<keyword evidence="4 10" id="KW-0808">Transferase</keyword>
<comment type="caution">
    <text evidence="10">Lacks conserved residue(s) required for the propagation of feature annotation.</text>
</comment>
<evidence type="ECO:0000259" key="12">
    <source>
        <dbReference type="Pfam" id="PF04101"/>
    </source>
</evidence>
<keyword evidence="7 10" id="KW-0472">Membrane</keyword>
<dbReference type="UniPathway" id="UPA00219"/>
<dbReference type="EC" id="2.4.1.227" evidence="10"/>
<evidence type="ECO:0000256" key="1">
    <source>
        <dbReference type="ARBA" id="ARBA00022475"/>
    </source>
</evidence>
<dbReference type="InterPro" id="IPR007235">
    <property type="entry name" value="Glyco_trans_28_C"/>
</dbReference>
<feature type="domain" description="Glycosyltransferase family 28 N-terminal" evidence="11">
    <location>
        <begin position="5"/>
        <end position="138"/>
    </location>
</feature>
<comment type="pathway">
    <text evidence="10">Cell wall biogenesis; peptidoglycan biosynthesis.</text>
</comment>
<evidence type="ECO:0000313" key="13">
    <source>
        <dbReference type="EMBL" id="RXZ62192.1"/>
    </source>
</evidence>
<dbReference type="Gene3D" id="3.40.50.2000">
    <property type="entry name" value="Glycogen Phosphorylase B"/>
    <property type="match status" value="2"/>
</dbReference>
<keyword evidence="8 10" id="KW-0131">Cell cycle</keyword>
<dbReference type="InterPro" id="IPR006009">
    <property type="entry name" value="GlcNAc_MurG"/>
</dbReference>
<evidence type="ECO:0000256" key="8">
    <source>
        <dbReference type="ARBA" id="ARBA00023306"/>
    </source>
</evidence>
<evidence type="ECO:0000259" key="11">
    <source>
        <dbReference type="Pfam" id="PF03033"/>
    </source>
</evidence>
<evidence type="ECO:0000256" key="9">
    <source>
        <dbReference type="ARBA" id="ARBA00023316"/>
    </source>
</evidence>
<feature type="binding site" evidence="10">
    <location>
        <position position="282"/>
    </location>
    <ligand>
        <name>UDP-N-acetyl-alpha-D-glucosamine</name>
        <dbReference type="ChEBI" id="CHEBI:57705"/>
    </ligand>
</feature>
<comment type="similarity">
    <text evidence="10">Belongs to the glycosyltransferase 28 family. MurG subfamily.</text>
</comment>
<comment type="caution">
    <text evidence="13">The sequence shown here is derived from an EMBL/GenBank/DDBJ whole genome shotgun (WGS) entry which is preliminary data.</text>
</comment>
<dbReference type="GO" id="GO:0071555">
    <property type="term" value="P:cell wall organization"/>
    <property type="evidence" value="ECO:0007669"/>
    <property type="project" value="UniProtKB-KW"/>
</dbReference>
<keyword evidence="2 10" id="KW-0132">Cell division</keyword>
<dbReference type="GO" id="GO:0008360">
    <property type="term" value="P:regulation of cell shape"/>
    <property type="evidence" value="ECO:0007669"/>
    <property type="project" value="UniProtKB-KW"/>
</dbReference>
<feature type="binding site" evidence="10">
    <location>
        <begin position="11"/>
        <end position="13"/>
    </location>
    <ligand>
        <name>UDP-N-acetyl-alpha-D-glucosamine</name>
        <dbReference type="ChEBI" id="CHEBI:57705"/>
    </ligand>
</feature>
<dbReference type="Pfam" id="PF04101">
    <property type="entry name" value="Glyco_tran_28_C"/>
    <property type="match status" value="1"/>
</dbReference>
<dbReference type="PANTHER" id="PTHR21015:SF27">
    <property type="entry name" value="UDP-N-ACETYLGLUCOSAMINE--N-ACETYLMURAMYL-(PENTAPEPTIDE) PYROPHOSPHORYL-UNDECAPRENOL N-ACETYLGLUCOSAMINE TRANSFERASE"/>
    <property type="match status" value="1"/>
</dbReference>
<comment type="catalytic activity">
    <reaction evidence="10">
        <text>di-trans,octa-cis-undecaprenyl diphospho-N-acetyl-alpha-D-muramoyl-L-alanyl-D-glutamyl-meso-2,6-diaminopimeloyl-D-alanyl-D-alanine + UDP-N-acetyl-alpha-D-glucosamine = di-trans,octa-cis-undecaprenyl diphospho-[N-acetyl-alpha-D-glucosaminyl-(1-&gt;4)]-N-acetyl-alpha-D-muramoyl-L-alanyl-D-glutamyl-meso-2,6-diaminopimeloyl-D-alanyl-D-alanine + UDP + H(+)</text>
        <dbReference type="Rhea" id="RHEA:31227"/>
        <dbReference type="ChEBI" id="CHEBI:15378"/>
        <dbReference type="ChEBI" id="CHEBI:57705"/>
        <dbReference type="ChEBI" id="CHEBI:58223"/>
        <dbReference type="ChEBI" id="CHEBI:61387"/>
        <dbReference type="ChEBI" id="CHEBI:61388"/>
        <dbReference type="EC" id="2.4.1.227"/>
    </reaction>
</comment>
<dbReference type="GO" id="GO:0050511">
    <property type="term" value="F:undecaprenyldiphospho-muramoylpentapeptide beta-N-acetylglucosaminyltransferase activity"/>
    <property type="evidence" value="ECO:0007669"/>
    <property type="project" value="UniProtKB-UniRule"/>
</dbReference>
<dbReference type="GO" id="GO:0009252">
    <property type="term" value="P:peptidoglycan biosynthetic process"/>
    <property type="evidence" value="ECO:0007669"/>
    <property type="project" value="UniProtKB-UniRule"/>
</dbReference>
<keyword evidence="5 10" id="KW-0133">Cell shape</keyword>
<dbReference type="CDD" id="cd03785">
    <property type="entry name" value="GT28_MurG"/>
    <property type="match status" value="1"/>
</dbReference>
<accession>A0A4Q2KFM1</accession>
<dbReference type="HAMAP" id="MF_00033">
    <property type="entry name" value="MurG"/>
    <property type="match status" value="1"/>
</dbReference>